<feature type="transmembrane region" description="Helical" evidence="6">
    <location>
        <begin position="111"/>
        <end position="132"/>
    </location>
</feature>
<sequence>MMMEMKTSYKDSSLKTIHKKVFLCMLLGQMACSYALGIAGTALTQASEPLGLNSFWMGLIGAGTLIGLMGSIVVGNLADRMGRRILFNIDMILFTVISLVQFFVVGPISLFILRIALGLMIAIDYTVGSALLTEWLPDKWADKFQSYLIIFWSIGFVASYFVGSAMVNLGNGAWKWIFMSSALLSVVAAIVRIVLNIPESPEWLTTVGKKDEALRLVHAQLGSDYSLPIVEQGESEKVSWSELFNEHNRINTLVGGIFYGCQVFPYFGVSIFIPILVKNMNMGNSGTSGTIYNIFVVVGAIVGVILFDRISRKAFLMTTFYVPAIAVIGMILLQKAPLVITIVLFSIFALGMAASVVAENPYPPELFSARLRASGVGAVIAISRIGAALGTFLLPIIVDRFSAYTALGVCAAVLIVGGVFCQLYAPETSNKFKRKEEKFDAPYCDPNVSRTGSKNER</sequence>
<dbReference type="SUPFAM" id="SSF103473">
    <property type="entry name" value="MFS general substrate transporter"/>
    <property type="match status" value="1"/>
</dbReference>
<dbReference type="PROSITE" id="PS50850">
    <property type="entry name" value="MFS"/>
    <property type="match status" value="1"/>
</dbReference>
<dbReference type="PATRIC" id="fig|1158601.3.peg.3236"/>
<dbReference type="Proteomes" id="UP000014148">
    <property type="component" value="Unassembled WGS sequence"/>
</dbReference>
<dbReference type="AlphaFoldDB" id="R2NSK2"/>
<name>R2NSK2_9ENTE</name>
<keyword evidence="2" id="KW-0813">Transport</keyword>
<feature type="transmembrane region" description="Helical" evidence="6">
    <location>
        <begin position="314"/>
        <end position="332"/>
    </location>
</feature>
<evidence type="ECO:0000313" key="10">
    <source>
        <dbReference type="Proteomes" id="UP000013783"/>
    </source>
</evidence>
<dbReference type="eggNOG" id="COG0477">
    <property type="taxonomic scope" value="Bacteria"/>
</dbReference>
<evidence type="ECO:0000313" key="11">
    <source>
        <dbReference type="Proteomes" id="UP000014148"/>
    </source>
</evidence>
<feature type="transmembrane region" description="Helical" evidence="6">
    <location>
        <begin position="338"/>
        <end position="358"/>
    </location>
</feature>
<comment type="subcellular location">
    <subcellularLocation>
        <location evidence="1">Cell membrane</location>
        <topology evidence="1">Multi-pass membrane protein</topology>
    </subcellularLocation>
</comment>
<feature type="transmembrane region" description="Helical" evidence="6">
    <location>
        <begin position="144"/>
        <end position="167"/>
    </location>
</feature>
<dbReference type="Gene3D" id="1.20.1250.20">
    <property type="entry name" value="MFS general substrate transporter like domains"/>
    <property type="match status" value="1"/>
</dbReference>
<dbReference type="EMBL" id="ASWA01000003">
    <property type="protein sequence ID" value="EOT66924.1"/>
    <property type="molecule type" value="Genomic_DNA"/>
</dbReference>
<comment type="caution">
    <text evidence="8">The sequence shown here is derived from an EMBL/GenBank/DDBJ whole genome shotgun (WGS) entry which is preliminary data.</text>
</comment>
<keyword evidence="5 6" id="KW-0472">Membrane</keyword>
<dbReference type="Pfam" id="PF00083">
    <property type="entry name" value="Sugar_tr"/>
    <property type="match status" value="1"/>
</dbReference>
<accession>R2NSK2</accession>
<dbReference type="InterPro" id="IPR020846">
    <property type="entry name" value="MFS_dom"/>
</dbReference>
<dbReference type="Proteomes" id="UP000013783">
    <property type="component" value="Unassembled WGS sequence"/>
</dbReference>
<dbReference type="GO" id="GO:0005886">
    <property type="term" value="C:plasma membrane"/>
    <property type="evidence" value="ECO:0007669"/>
    <property type="project" value="UniProtKB-SubCell"/>
</dbReference>
<dbReference type="PANTHER" id="PTHR23511:SF34">
    <property type="entry name" value="SYNAPTIC VESICLE GLYCOPROTEIN 2"/>
    <property type="match status" value="1"/>
</dbReference>
<dbReference type="RefSeq" id="WP_010742061.1">
    <property type="nucleotide sequence ID" value="NZ_KB946251.1"/>
</dbReference>
<dbReference type="PANTHER" id="PTHR23511">
    <property type="entry name" value="SYNAPTIC VESICLE GLYCOPROTEIN 2"/>
    <property type="match status" value="1"/>
</dbReference>
<keyword evidence="11" id="KW-1185">Reference proteome</keyword>
<protein>
    <recommendedName>
        <fullName evidence="7">Major facilitator superfamily (MFS) profile domain-containing protein</fullName>
    </recommendedName>
</protein>
<evidence type="ECO:0000256" key="1">
    <source>
        <dbReference type="ARBA" id="ARBA00004651"/>
    </source>
</evidence>
<feature type="transmembrane region" description="Helical" evidence="6">
    <location>
        <begin position="289"/>
        <end position="307"/>
    </location>
</feature>
<evidence type="ECO:0000313" key="9">
    <source>
        <dbReference type="EMBL" id="EOT66924.1"/>
    </source>
</evidence>
<dbReference type="InterPro" id="IPR005828">
    <property type="entry name" value="MFS_sugar_transport-like"/>
</dbReference>
<feature type="transmembrane region" description="Helical" evidence="6">
    <location>
        <begin position="85"/>
        <end position="105"/>
    </location>
</feature>
<dbReference type="InterPro" id="IPR036259">
    <property type="entry name" value="MFS_trans_sf"/>
</dbReference>
<proteinExistence type="predicted"/>
<evidence type="ECO:0000256" key="3">
    <source>
        <dbReference type="ARBA" id="ARBA00022692"/>
    </source>
</evidence>
<gene>
    <name evidence="9" type="ORF">I585_02445</name>
    <name evidence="8" type="ORF">UAI_03263</name>
</gene>
<evidence type="ECO:0000256" key="6">
    <source>
        <dbReference type="SAM" id="Phobius"/>
    </source>
</evidence>
<evidence type="ECO:0000256" key="5">
    <source>
        <dbReference type="ARBA" id="ARBA00023136"/>
    </source>
</evidence>
<feature type="transmembrane region" description="Helical" evidence="6">
    <location>
        <begin position="257"/>
        <end position="277"/>
    </location>
</feature>
<dbReference type="CDD" id="cd17316">
    <property type="entry name" value="MFS_SV2_like"/>
    <property type="match status" value="1"/>
</dbReference>
<keyword evidence="4 6" id="KW-1133">Transmembrane helix</keyword>
<dbReference type="STRING" id="71451.RV07_GL001002"/>
<evidence type="ECO:0000259" key="7">
    <source>
        <dbReference type="PROSITE" id="PS50850"/>
    </source>
</evidence>
<feature type="transmembrane region" description="Helical" evidence="6">
    <location>
        <begin position="404"/>
        <end position="425"/>
    </location>
</feature>
<evidence type="ECO:0000313" key="8">
    <source>
        <dbReference type="EMBL" id="EOH75022.1"/>
    </source>
</evidence>
<feature type="transmembrane region" description="Helical" evidence="6">
    <location>
        <begin position="56"/>
        <end position="78"/>
    </location>
</feature>
<feature type="domain" description="Major facilitator superfamily (MFS) profile" evidence="7">
    <location>
        <begin position="21"/>
        <end position="429"/>
    </location>
</feature>
<evidence type="ECO:0000256" key="4">
    <source>
        <dbReference type="ARBA" id="ARBA00022989"/>
    </source>
</evidence>
<feature type="transmembrane region" description="Helical" evidence="6">
    <location>
        <begin position="173"/>
        <end position="195"/>
    </location>
</feature>
<dbReference type="GO" id="GO:0022857">
    <property type="term" value="F:transmembrane transporter activity"/>
    <property type="evidence" value="ECO:0007669"/>
    <property type="project" value="InterPro"/>
</dbReference>
<reference evidence="9 11" key="2">
    <citation type="submission" date="2013-03" db="EMBL/GenBank/DDBJ databases">
        <title>The Genome Sequence of Enterococcus malodoratus ATCC_43197 (PacBio/Illumina hybrid assembly).</title>
        <authorList>
            <consortium name="The Broad Institute Genomics Platform"/>
            <consortium name="The Broad Institute Genome Sequencing Center for Infectious Disease"/>
            <person name="Earl A."/>
            <person name="Russ C."/>
            <person name="Gilmore M."/>
            <person name="Surin D."/>
            <person name="Walker B."/>
            <person name="Young S."/>
            <person name="Zeng Q."/>
            <person name="Gargeya S."/>
            <person name="Fitzgerald M."/>
            <person name="Haas B."/>
            <person name="Abouelleil A."/>
            <person name="Allen A.W."/>
            <person name="Alvarado L."/>
            <person name="Arachchi H.M."/>
            <person name="Berlin A.M."/>
            <person name="Chapman S.B."/>
            <person name="Gainer-Dewar J."/>
            <person name="Goldberg J."/>
            <person name="Griggs A."/>
            <person name="Gujja S."/>
            <person name="Hansen M."/>
            <person name="Howarth C."/>
            <person name="Imamovic A."/>
            <person name="Ireland A."/>
            <person name="Larimer J."/>
            <person name="McCowan C."/>
            <person name="Murphy C."/>
            <person name="Pearson M."/>
            <person name="Poon T.W."/>
            <person name="Priest M."/>
            <person name="Roberts A."/>
            <person name="Saif S."/>
            <person name="Shea T."/>
            <person name="Sisk P."/>
            <person name="Sykes S."/>
            <person name="Wortman J."/>
            <person name="Nusbaum C."/>
            <person name="Birren B."/>
        </authorList>
    </citation>
    <scope>NUCLEOTIDE SEQUENCE [LARGE SCALE GENOMIC DNA]</scope>
    <source>
        <strain evidence="9 11">ATCC 43197</strain>
    </source>
</reference>
<feature type="transmembrane region" description="Helical" evidence="6">
    <location>
        <begin position="378"/>
        <end position="398"/>
    </location>
</feature>
<dbReference type="EMBL" id="AJAK01000021">
    <property type="protein sequence ID" value="EOH75022.1"/>
    <property type="molecule type" value="Genomic_DNA"/>
</dbReference>
<organism evidence="8 10">
    <name type="scientific">Enterococcus malodoratus ATCC 43197</name>
    <dbReference type="NCBI Taxonomy" id="1158601"/>
    <lineage>
        <taxon>Bacteria</taxon>
        <taxon>Bacillati</taxon>
        <taxon>Bacillota</taxon>
        <taxon>Bacilli</taxon>
        <taxon>Lactobacillales</taxon>
        <taxon>Enterococcaceae</taxon>
        <taxon>Enterococcus</taxon>
    </lineage>
</organism>
<evidence type="ECO:0000256" key="2">
    <source>
        <dbReference type="ARBA" id="ARBA00022448"/>
    </source>
</evidence>
<reference evidence="8 10" key="1">
    <citation type="submission" date="2013-02" db="EMBL/GenBank/DDBJ databases">
        <title>The Genome Sequence of Enterococcus malodoratus ATCC_43197.</title>
        <authorList>
            <consortium name="The Broad Institute Genome Sequencing Platform"/>
            <consortium name="The Broad Institute Genome Sequencing Center for Infectious Disease"/>
            <person name="Earl A.M."/>
            <person name="Gilmore M.S."/>
            <person name="Lebreton F."/>
            <person name="Walker B."/>
            <person name="Young S.K."/>
            <person name="Zeng Q."/>
            <person name="Gargeya S."/>
            <person name="Fitzgerald M."/>
            <person name="Haas B."/>
            <person name="Abouelleil A."/>
            <person name="Alvarado L."/>
            <person name="Arachchi H.M."/>
            <person name="Berlin A.M."/>
            <person name="Chapman S.B."/>
            <person name="Dewar J."/>
            <person name="Goldberg J."/>
            <person name="Griggs A."/>
            <person name="Gujja S."/>
            <person name="Hansen M."/>
            <person name="Howarth C."/>
            <person name="Imamovic A."/>
            <person name="Larimer J."/>
            <person name="McCowan C."/>
            <person name="Murphy C."/>
            <person name="Neiman D."/>
            <person name="Pearson M."/>
            <person name="Priest M."/>
            <person name="Roberts A."/>
            <person name="Saif S."/>
            <person name="Shea T."/>
            <person name="Sisk P."/>
            <person name="Sykes S."/>
            <person name="Wortman J."/>
            <person name="Nusbaum C."/>
            <person name="Birren B."/>
        </authorList>
    </citation>
    <scope>NUCLEOTIDE SEQUENCE [LARGE SCALE GENOMIC DNA]</scope>
    <source>
        <strain evidence="8 10">ATCC 43197</strain>
    </source>
</reference>
<keyword evidence="3 6" id="KW-0812">Transmembrane</keyword>